<organism evidence="1 2">
    <name type="scientific">Amycolatopsis pigmentata</name>
    <dbReference type="NCBI Taxonomy" id="450801"/>
    <lineage>
        <taxon>Bacteria</taxon>
        <taxon>Bacillati</taxon>
        <taxon>Actinomycetota</taxon>
        <taxon>Actinomycetes</taxon>
        <taxon>Pseudonocardiales</taxon>
        <taxon>Pseudonocardiaceae</taxon>
        <taxon>Amycolatopsis</taxon>
    </lineage>
</organism>
<dbReference type="PANTHER" id="PTHR10151:SF120">
    <property type="entry name" value="BIS(5'-ADENOSYL)-TRIPHOSPHATASE"/>
    <property type="match status" value="1"/>
</dbReference>
<dbReference type="PANTHER" id="PTHR10151">
    <property type="entry name" value="ECTONUCLEOTIDE PYROPHOSPHATASE/PHOSPHODIESTERASE"/>
    <property type="match status" value="1"/>
</dbReference>
<evidence type="ECO:0000313" key="2">
    <source>
        <dbReference type="Proteomes" id="UP001597417"/>
    </source>
</evidence>
<comment type="caution">
    <text evidence="1">The sequence shown here is derived from an EMBL/GenBank/DDBJ whole genome shotgun (WGS) entry which is preliminary data.</text>
</comment>
<dbReference type="RefSeq" id="WP_378269477.1">
    <property type="nucleotide sequence ID" value="NZ_JBHUKR010000021.1"/>
</dbReference>
<gene>
    <name evidence="1" type="ORF">ACFSXZ_32615</name>
</gene>
<dbReference type="InterPro" id="IPR017850">
    <property type="entry name" value="Alkaline_phosphatase_core_sf"/>
</dbReference>
<protein>
    <submittedName>
        <fullName evidence="1">Alkaline phosphatase family protein</fullName>
    </submittedName>
</protein>
<reference evidence="2" key="1">
    <citation type="journal article" date="2019" name="Int. J. Syst. Evol. Microbiol.">
        <title>The Global Catalogue of Microorganisms (GCM) 10K type strain sequencing project: providing services to taxonomists for standard genome sequencing and annotation.</title>
        <authorList>
            <consortium name="The Broad Institute Genomics Platform"/>
            <consortium name="The Broad Institute Genome Sequencing Center for Infectious Disease"/>
            <person name="Wu L."/>
            <person name="Ma J."/>
        </authorList>
    </citation>
    <scope>NUCLEOTIDE SEQUENCE [LARGE SCALE GENOMIC DNA]</scope>
    <source>
        <strain evidence="2">CGMCC 4.7645</strain>
    </source>
</reference>
<dbReference type="Gene3D" id="3.40.720.10">
    <property type="entry name" value="Alkaline Phosphatase, subunit A"/>
    <property type="match status" value="1"/>
</dbReference>
<sequence>MRLPIMDKGPHLAEVVPSVLATLGVREFSGTLGVGDFSGACVLLVDGLGWELLNDHAAEAPVLASLPRTALRVGFPSTTVAGLAAIGTGLASGEHGMAGYTFEVPGTGVVNALRWRLHPSGPDLRDRLRAEDVQPLPTTFERAAAAGLDTRVVSEAQFARSGLTRAVQRGARYVGVHALGDLAAEVLSALGNERSFCYAYHSQLDRMGHHYGPGSPAWRMQLRQVDRLVESIVDGLPPGRMLAVVADHGMVTRDENTIDLDAMTELADGVRALGGEPRARHVYTEEGARADVLAVWRESFAEQAWVATREEAIEAGWFGPRVSDRVRPRIGDVVVAARERFTFLRRQAEPLESTLIGHHGSLTPAEQLVPLAIAHGS</sequence>
<keyword evidence="2" id="KW-1185">Reference proteome</keyword>
<proteinExistence type="predicted"/>
<dbReference type="EMBL" id="JBHUKR010000021">
    <property type="protein sequence ID" value="MFD2421082.1"/>
    <property type="molecule type" value="Genomic_DNA"/>
</dbReference>
<evidence type="ECO:0000313" key="1">
    <source>
        <dbReference type="EMBL" id="MFD2421082.1"/>
    </source>
</evidence>
<name>A0ABW5G5T2_9PSEU</name>
<dbReference type="Pfam" id="PF01663">
    <property type="entry name" value="Phosphodiest"/>
    <property type="match status" value="1"/>
</dbReference>
<dbReference type="SUPFAM" id="SSF53649">
    <property type="entry name" value="Alkaline phosphatase-like"/>
    <property type="match status" value="1"/>
</dbReference>
<dbReference type="Proteomes" id="UP001597417">
    <property type="component" value="Unassembled WGS sequence"/>
</dbReference>
<accession>A0ABW5G5T2</accession>
<dbReference type="InterPro" id="IPR002591">
    <property type="entry name" value="Phosphodiest/P_Trfase"/>
</dbReference>